<accession>A0A9D2B7U0</accession>
<comment type="caution">
    <text evidence="1">The sequence shown here is derived from an EMBL/GenBank/DDBJ whole genome shotgun (WGS) entry which is preliminary data.</text>
</comment>
<evidence type="ECO:0000313" key="2">
    <source>
        <dbReference type="Proteomes" id="UP000886800"/>
    </source>
</evidence>
<sequence length="76" mass="8824">MGMRYVIDRFEGRFAVLEAENGEFTGVERARLPDQAQEGSVVVHELGSFRLDQQATQERRAQMREKLDALWKRESP</sequence>
<evidence type="ECO:0000313" key="1">
    <source>
        <dbReference type="EMBL" id="HIX66118.1"/>
    </source>
</evidence>
<organism evidence="1 2">
    <name type="scientific">Candidatus Anaerotruncus excrementipullorum</name>
    <dbReference type="NCBI Taxonomy" id="2838465"/>
    <lineage>
        <taxon>Bacteria</taxon>
        <taxon>Bacillati</taxon>
        <taxon>Bacillota</taxon>
        <taxon>Clostridia</taxon>
        <taxon>Eubacteriales</taxon>
        <taxon>Oscillospiraceae</taxon>
        <taxon>Anaerotruncus</taxon>
    </lineage>
</organism>
<dbReference type="EMBL" id="DXES01000166">
    <property type="protein sequence ID" value="HIX66118.1"/>
    <property type="molecule type" value="Genomic_DNA"/>
</dbReference>
<dbReference type="Pfam" id="PF11213">
    <property type="entry name" value="DUF3006"/>
    <property type="match status" value="1"/>
</dbReference>
<reference evidence="1" key="2">
    <citation type="submission" date="2021-04" db="EMBL/GenBank/DDBJ databases">
        <authorList>
            <person name="Gilroy R."/>
        </authorList>
    </citation>
    <scope>NUCLEOTIDE SEQUENCE</scope>
    <source>
        <strain evidence="1">CHK188-5543</strain>
    </source>
</reference>
<gene>
    <name evidence="1" type="ORF">H9736_07705</name>
</gene>
<dbReference type="Proteomes" id="UP000886800">
    <property type="component" value="Unassembled WGS sequence"/>
</dbReference>
<dbReference type="InterPro" id="IPR021377">
    <property type="entry name" value="DUF3006"/>
</dbReference>
<dbReference type="AlphaFoldDB" id="A0A9D2B7U0"/>
<proteinExistence type="predicted"/>
<reference evidence="1" key="1">
    <citation type="journal article" date="2021" name="PeerJ">
        <title>Extensive microbial diversity within the chicken gut microbiome revealed by metagenomics and culture.</title>
        <authorList>
            <person name="Gilroy R."/>
            <person name="Ravi A."/>
            <person name="Getino M."/>
            <person name="Pursley I."/>
            <person name="Horton D.L."/>
            <person name="Alikhan N.F."/>
            <person name="Baker D."/>
            <person name="Gharbi K."/>
            <person name="Hall N."/>
            <person name="Watson M."/>
            <person name="Adriaenssens E.M."/>
            <person name="Foster-Nyarko E."/>
            <person name="Jarju S."/>
            <person name="Secka A."/>
            <person name="Antonio M."/>
            <person name="Oren A."/>
            <person name="Chaudhuri R.R."/>
            <person name="La Ragione R."/>
            <person name="Hildebrand F."/>
            <person name="Pallen M.J."/>
        </authorList>
    </citation>
    <scope>NUCLEOTIDE SEQUENCE</scope>
    <source>
        <strain evidence="1">CHK188-5543</strain>
    </source>
</reference>
<name>A0A9D2B7U0_9FIRM</name>
<protein>
    <submittedName>
        <fullName evidence="1">DUF3006 domain-containing protein</fullName>
    </submittedName>
</protein>